<name>A0A7X0SME7_9BACL</name>
<keyword evidence="8" id="KW-0418">Kinase</keyword>
<dbReference type="GO" id="GO:0005886">
    <property type="term" value="C:plasma membrane"/>
    <property type="evidence" value="ECO:0007669"/>
    <property type="project" value="UniProtKB-SubCell"/>
</dbReference>
<evidence type="ECO:0000259" key="13">
    <source>
        <dbReference type="PROSITE" id="PS50109"/>
    </source>
</evidence>
<dbReference type="EC" id="2.7.13.3" evidence="3"/>
<evidence type="ECO:0000313" key="16">
    <source>
        <dbReference type="Proteomes" id="UP000564644"/>
    </source>
</evidence>
<keyword evidence="12" id="KW-1133">Transmembrane helix</keyword>
<gene>
    <name evidence="15" type="ORF">H7C18_05970</name>
</gene>
<dbReference type="InterPro" id="IPR036890">
    <property type="entry name" value="HATPase_C_sf"/>
</dbReference>
<proteinExistence type="predicted"/>
<dbReference type="PANTHER" id="PTHR45453">
    <property type="entry name" value="PHOSPHATE REGULON SENSOR PROTEIN PHOR"/>
    <property type="match status" value="1"/>
</dbReference>
<dbReference type="Pfam" id="PF00672">
    <property type="entry name" value="HAMP"/>
    <property type="match status" value="1"/>
</dbReference>
<keyword evidence="6" id="KW-0808">Transferase</keyword>
<dbReference type="AlphaFoldDB" id="A0A7X0SME7"/>
<reference evidence="15 16" key="1">
    <citation type="submission" date="2020-08" db="EMBL/GenBank/DDBJ databases">
        <title>Cohnella phylogeny.</title>
        <authorList>
            <person name="Dunlap C."/>
        </authorList>
    </citation>
    <scope>NUCLEOTIDE SEQUENCE [LARGE SCALE GENOMIC DNA]</scope>
    <source>
        <strain evidence="15 16">CBP 2801</strain>
    </source>
</reference>
<comment type="catalytic activity">
    <reaction evidence="1">
        <text>ATP + protein L-histidine = ADP + protein N-phospho-L-histidine.</text>
        <dbReference type="EC" id="2.7.13.3"/>
    </reaction>
</comment>
<dbReference type="SMART" id="SM00388">
    <property type="entry name" value="HisKA"/>
    <property type="match status" value="1"/>
</dbReference>
<dbReference type="CDD" id="cd06225">
    <property type="entry name" value="HAMP"/>
    <property type="match status" value="1"/>
</dbReference>
<dbReference type="InterPro" id="IPR004358">
    <property type="entry name" value="Sig_transdc_His_kin-like_C"/>
</dbReference>
<keyword evidence="5" id="KW-0597">Phosphoprotein</keyword>
<evidence type="ECO:0000256" key="9">
    <source>
        <dbReference type="ARBA" id="ARBA00022840"/>
    </source>
</evidence>
<evidence type="ECO:0000256" key="7">
    <source>
        <dbReference type="ARBA" id="ARBA00022741"/>
    </source>
</evidence>
<keyword evidence="9" id="KW-0067">ATP-binding</keyword>
<evidence type="ECO:0000256" key="6">
    <source>
        <dbReference type="ARBA" id="ARBA00022679"/>
    </source>
</evidence>
<evidence type="ECO:0000256" key="12">
    <source>
        <dbReference type="SAM" id="Phobius"/>
    </source>
</evidence>
<dbReference type="RefSeq" id="WP_185128110.1">
    <property type="nucleotide sequence ID" value="NZ_JACJVO010000007.1"/>
</dbReference>
<evidence type="ECO:0000256" key="2">
    <source>
        <dbReference type="ARBA" id="ARBA00004651"/>
    </source>
</evidence>
<dbReference type="Gene3D" id="1.10.287.130">
    <property type="match status" value="1"/>
</dbReference>
<dbReference type="InterPro" id="IPR036097">
    <property type="entry name" value="HisK_dim/P_sf"/>
</dbReference>
<keyword evidence="12" id="KW-0812">Transmembrane</keyword>
<feature type="transmembrane region" description="Helical" evidence="12">
    <location>
        <begin position="300"/>
        <end position="320"/>
    </location>
</feature>
<dbReference type="PANTHER" id="PTHR45453:SF3">
    <property type="entry name" value="HISTIDINE KINASE"/>
    <property type="match status" value="1"/>
</dbReference>
<keyword evidence="11 12" id="KW-0472">Membrane</keyword>
<feature type="domain" description="Histidine kinase" evidence="13">
    <location>
        <begin position="395"/>
        <end position="608"/>
    </location>
</feature>
<dbReference type="InterPro" id="IPR050351">
    <property type="entry name" value="BphY/WalK/GraS-like"/>
</dbReference>
<dbReference type="Pfam" id="PF02518">
    <property type="entry name" value="HATPase_c"/>
    <property type="match status" value="1"/>
</dbReference>
<dbReference type="FunFam" id="3.30.565.10:FF:000006">
    <property type="entry name" value="Sensor histidine kinase WalK"/>
    <property type="match status" value="1"/>
</dbReference>
<evidence type="ECO:0000256" key="10">
    <source>
        <dbReference type="ARBA" id="ARBA00023012"/>
    </source>
</evidence>
<dbReference type="InterPro" id="IPR005467">
    <property type="entry name" value="His_kinase_dom"/>
</dbReference>
<organism evidence="15 16">
    <name type="scientific">Cohnella zeiphila</name>
    <dbReference type="NCBI Taxonomy" id="2761120"/>
    <lineage>
        <taxon>Bacteria</taxon>
        <taxon>Bacillati</taxon>
        <taxon>Bacillota</taxon>
        <taxon>Bacilli</taxon>
        <taxon>Bacillales</taxon>
        <taxon>Paenibacillaceae</taxon>
        <taxon>Cohnella</taxon>
    </lineage>
</organism>
<dbReference type="EMBL" id="JACJVO010000007">
    <property type="protein sequence ID" value="MBB6730443.1"/>
    <property type="molecule type" value="Genomic_DNA"/>
</dbReference>
<dbReference type="GO" id="GO:0004721">
    <property type="term" value="F:phosphoprotein phosphatase activity"/>
    <property type="evidence" value="ECO:0007669"/>
    <property type="project" value="TreeGrafter"/>
</dbReference>
<keyword evidence="7" id="KW-0547">Nucleotide-binding</keyword>
<dbReference type="FunFam" id="1.10.287.130:FF:000001">
    <property type="entry name" value="Two-component sensor histidine kinase"/>
    <property type="match status" value="1"/>
</dbReference>
<dbReference type="SUPFAM" id="SSF55874">
    <property type="entry name" value="ATPase domain of HSP90 chaperone/DNA topoisomerase II/histidine kinase"/>
    <property type="match status" value="1"/>
</dbReference>
<dbReference type="PROSITE" id="PS50885">
    <property type="entry name" value="HAMP"/>
    <property type="match status" value="1"/>
</dbReference>
<evidence type="ECO:0000313" key="15">
    <source>
        <dbReference type="EMBL" id="MBB6730443.1"/>
    </source>
</evidence>
<dbReference type="SMART" id="SM00304">
    <property type="entry name" value="HAMP"/>
    <property type="match status" value="1"/>
</dbReference>
<evidence type="ECO:0000256" key="11">
    <source>
        <dbReference type="ARBA" id="ARBA00023136"/>
    </source>
</evidence>
<accession>A0A7X0SME7</accession>
<dbReference type="InterPro" id="IPR003660">
    <property type="entry name" value="HAMP_dom"/>
</dbReference>
<keyword evidence="4" id="KW-1003">Cell membrane</keyword>
<evidence type="ECO:0000256" key="3">
    <source>
        <dbReference type="ARBA" id="ARBA00012438"/>
    </source>
</evidence>
<dbReference type="SMART" id="SM00387">
    <property type="entry name" value="HATPase_c"/>
    <property type="match status" value="1"/>
</dbReference>
<evidence type="ECO:0000256" key="4">
    <source>
        <dbReference type="ARBA" id="ARBA00022475"/>
    </source>
</evidence>
<sequence>MRSRLVLKLFLLTAALCTIILAAVYALQTLFFKDFYISRKVNDLKQALGAYASDYASGDGSETIGQLEQELYTRHNAWATVLDANGSIAAADRFGIYVKAYTNDGETSNLWVPLTNLVAPEEAASSDFALQAGSSLLIEGFRRDDVLIPIQLQMINGAGGQTWTNDVLSGRANDADLKRKRDEDSQQAESGAVNVQTDPPYVTFKAVVTVVHLPSSTGPDQLLYANELFLSRINEFQANLLLGEGETPAQGLQTTDLEQSGIRYKLFVLPMTDSSGHAAYLFAMSSLQPVDEAARMLRDYYGYVIGFAVLLVLLASSYYARTIARPLLRINQTTKRLASLDFTAELPASSADEIGELSRNINSLSGSLQRHIRQLEQDIEMEKRLENTRKEFIAGVSHELKTPLSVLKSCISILRDGVASHKRDHYFQAMDQEVERMDLLVVDMLDLAKLESGTYALKKETFRVDRLVMAVCDSLALPLKQKQLQLLTRLAPVTAEGNPHRIEQVLANFLTNAIRHSPEGGTIAVMAEEQEDRVLVCVKNKGDPIPPDQLDKVWDRFYRGEASRRRDQGGTGLGLAIARNILELHGSSYGAANTKDGVIFHFDLRRVPSS</sequence>
<comment type="caution">
    <text evidence="15">The sequence shown here is derived from an EMBL/GenBank/DDBJ whole genome shotgun (WGS) entry which is preliminary data.</text>
</comment>
<keyword evidence="16" id="KW-1185">Reference proteome</keyword>
<dbReference type="PROSITE" id="PS50109">
    <property type="entry name" value="HIS_KIN"/>
    <property type="match status" value="1"/>
</dbReference>
<dbReference type="GO" id="GO:0000155">
    <property type="term" value="F:phosphorelay sensor kinase activity"/>
    <property type="evidence" value="ECO:0007669"/>
    <property type="project" value="InterPro"/>
</dbReference>
<feature type="domain" description="HAMP" evidence="14">
    <location>
        <begin position="321"/>
        <end position="373"/>
    </location>
</feature>
<dbReference type="Pfam" id="PF00512">
    <property type="entry name" value="HisKA"/>
    <property type="match status" value="1"/>
</dbReference>
<dbReference type="GO" id="GO:0005524">
    <property type="term" value="F:ATP binding"/>
    <property type="evidence" value="ECO:0007669"/>
    <property type="project" value="UniProtKB-KW"/>
</dbReference>
<dbReference type="PRINTS" id="PR00344">
    <property type="entry name" value="BCTRLSENSOR"/>
</dbReference>
<evidence type="ECO:0000256" key="1">
    <source>
        <dbReference type="ARBA" id="ARBA00000085"/>
    </source>
</evidence>
<dbReference type="InterPro" id="IPR003594">
    <property type="entry name" value="HATPase_dom"/>
</dbReference>
<dbReference type="SUPFAM" id="SSF158472">
    <property type="entry name" value="HAMP domain-like"/>
    <property type="match status" value="1"/>
</dbReference>
<protein>
    <recommendedName>
        <fullName evidence="3">histidine kinase</fullName>
        <ecNumber evidence="3">2.7.13.3</ecNumber>
    </recommendedName>
</protein>
<dbReference type="Proteomes" id="UP000564644">
    <property type="component" value="Unassembled WGS sequence"/>
</dbReference>
<dbReference type="InterPro" id="IPR003661">
    <property type="entry name" value="HisK_dim/P_dom"/>
</dbReference>
<dbReference type="Gene3D" id="3.30.565.10">
    <property type="entry name" value="Histidine kinase-like ATPase, C-terminal domain"/>
    <property type="match status" value="1"/>
</dbReference>
<evidence type="ECO:0000256" key="8">
    <source>
        <dbReference type="ARBA" id="ARBA00022777"/>
    </source>
</evidence>
<evidence type="ECO:0000256" key="5">
    <source>
        <dbReference type="ARBA" id="ARBA00022553"/>
    </source>
</evidence>
<dbReference type="GO" id="GO:0016036">
    <property type="term" value="P:cellular response to phosphate starvation"/>
    <property type="evidence" value="ECO:0007669"/>
    <property type="project" value="TreeGrafter"/>
</dbReference>
<comment type="subcellular location">
    <subcellularLocation>
        <location evidence="2">Cell membrane</location>
        <topology evidence="2">Multi-pass membrane protein</topology>
    </subcellularLocation>
</comment>
<dbReference type="Gene3D" id="6.10.340.10">
    <property type="match status" value="1"/>
</dbReference>
<dbReference type="SUPFAM" id="SSF47384">
    <property type="entry name" value="Homodimeric domain of signal transducing histidine kinase"/>
    <property type="match status" value="1"/>
</dbReference>
<dbReference type="CDD" id="cd00082">
    <property type="entry name" value="HisKA"/>
    <property type="match status" value="1"/>
</dbReference>
<keyword evidence="10" id="KW-0902">Two-component regulatory system</keyword>
<evidence type="ECO:0000259" key="14">
    <source>
        <dbReference type="PROSITE" id="PS50885"/>
    </source>
</evidence>